<protein>
    <submittedName>
        <fullName evidence="3">Uncharacterized protein</fullName>
    </submittedName>
</protein>
<evidence type="ECO:0000256" key="1">
    <source>
        <dbReference type="SAM" id="Coils"/>
    </source>
</evidence>
<evidence type="ECO:0000313" key="4">
    <source>
        <dbReference type="Proteomes" id="UP000281553"/>
    </source>
</evidence>
<sequence length="656" mass="72797">MHSGAKAATRSVPGHLSKSSAIKLPPKAAHQADNPFVRPTSSSVPRTSSLFKSLSCQNIKDSRSTSQSSQDSRASSREKNRKVPAVPRHHHSSSTLSSLNTKLSSRSTPHNSTSSVLKSNTSSATASMSSTLRDTPRKDDRITVNSDLLSRVEKEKKQNLKQEKEEAQTAAKRAQAEAESLKARLGDFAVGCGPSKNTQEEPTVSYTVSPSGPDCTDQGSSTSSYPRNRSRSPPESLCTTTLMTLGGATSNYHPDHATASLYSASNCSNRDNEMDCNDALALEDRSLCDTLASNSLTRAGSTPRAFAALTATSVANLQGRIHEMEEANYTTTEELQATMEELCDLQRTLDESQDQNRTLAFERAILLESLCTQTAKLENCRFQIDQLKYLLMTHPDAMNANSRESSFVELYASLEEEKKVLLAQNNDLAQSSDSLAQECRVLTEKANQLLTSLNTLEGEHEALQAAHNTLISELNTFKSEKENLMSPSQPVMMTTTGSEVTIDVALASEKRVLETRIEELTNSSKYWQDKFELAQAEYEREATEWRLYERDLLKTVRVADGIKAESEEEMARMAVENHDLREQVSSVYLKILTIHPILSNFRLTFCQFYWIQKFMLFKVTRSCLRALFKIEVAAVGKFSRLKCKPDAPTFNLVTFS</sequence>
<feature type="compositionally biased region" description="Polar residues" evidence="2">
    <location>
        <begin position="50"/>
        <end position="59"/>
    </location>
</feature>
<feature type="coiled-coil region" evidence="1">
    <location>
        <begin position="411"/>
        <end position="473"/>
    </location>
</feature>
<dbReference type="EMBL" id="UYRU01081120">
    <property type="protein sequence ID" value="VDN31640.1"/>
    <property type="molecule type" value="Genomic_DNA"/>
</dbReference>
<evidence type="ECO:0000313" key="3">
    <source>
        <dbReference type="EMBL" id="VDN31640.1"/>
    </source>
</evidence>
<dbReference type="Proteomes" id="UP000281553">
    <property type="component" value="Unassembled WGS sequence"/>
</dbReference>
<feature type="compositionally biased region" description="Low complexity" evidence="2">
    <location>
        <begin position="64"/>
        <end position="73"/>
    </location>
</feature>
<organism evidence="3 4">
    <name type="scientific">Dibothriocephalus latus</name>
    <name type="common">Fish tapeworm</name>
    <name type="synonym">Diphyllobothrium latum</name>
    <dbReference type="NCBI Taxonomy" id="60516"/>
    <lineage>
        <taxon>Eukaryota</taxon>
        <taxon>Metazoa</taxon>
        <taxon>Spiralia</taxon>
        <taxon>Lophotrochozoa</taxon>
        <taxon>Platyhelminthes</taxon>
        <taxon>Cestoda</taxon>
        <taxon>Eucestoda</taxon>
        <taxon>Diphyllobothriidea</taxon>
        <taxon>Diphyllobothriidae</taxon>
        <taxon>Dibothriocephalus</taxon>
    </lineage>
</organism>
<keyword evidence="4" id="KW-1185">Reference proteome</keyword>
<keyword evidence="1" id="KW-0175">Coiled coil</keyword>
<gene>
    <name evidence="3" type="ORF">DILT_LOCUS15795</name>
</gene>
<feature type="compositionally biased region" description="Basic residues" evidence="2">
    <location>
        <begin position="79"/>
        <end position="92"/>
    </location>
</feature>
<feature type="region of interest" description="Disordered" evidence="2">
    <location>
        <begin position="192"/>
        <end position="237"/>
    </location>
</feature>
<name>A0A3P7MXE3_DIBLA</name>
<dbReference type="OrthoDB" id="21607at2759"/>
<feature type="compositionally biased region" description="Polar residues" evidence="2">
    <location>
        <begin position="195"/>
        <end position="210"/>
    </location>
</feature>
<proteinExistence type="predicted"/>
<evidence type="ECO:0000256" key="2">
    <source>
        <dbReference type="SAM" id="MobiDB-lite"/>
    </source>
</evidence>
<feature type="compositionally biased region" description="Low complexity" evidence="2">
    <location>
        <begin position="220"/>
        <end position="236"/>
    </location>
</feature>
<reference evidence="3 4" key="1">
    <citation type="submission" date="2018-11" db="EMBL/GenBank/DDBJ databases">
        <authorList>
            <consortium name="Pathogen Informatics"/>
        </authorList>
    </citation>
    <scope>NUCLEOTIDE SEQUENCE [LARGE SCALE GENOMIC DNA]</scope>
</reference>
<feature type="compositionally biased region" description="Low complexity" evidence="2">
    <location>
        <begin position="93"/>
        <end position="131"/>
    </location>
</feature>
<feature type="compositionally biased region" description="Low complexity" evidence="2">
    <location>
        <begin position="37"/>
        <end position="49"/>
    </location>
</feature>
<feature type="compositionally biased region" description="Basic and acidic residues" evidence="2">
    <location>
        <begin position="150"/>
        <end position="167"/>
    </location>
</feature>
<feature type="region of interest" description="Disordered" evidence="2">
    <location>
        <begin position="1"/>
        <end position="175"/>
    </location>
</feature>
<accession>A0A3P7MXE3</accession>
<dbReference type="AlphaFoldDB" id="A0A3P7MXE3"/>